<dbReference type="SUPFAM" id="SSF46894">
    <property type="entry name" value="C-terminal effector domain of the bipartite response regulators"/>
    <property type="match status" value="1"/>
</dbReference>
<dbReference type="AlphaFoldDB" id="A0A1G5S435"/>
<evidence type="ECO:0000259" key="1">
    <source>
        <dbReference type="PROSITE" id="PS50043"/>
    </source>
</evidence>
<dbReference type="PRINTS" id="PR00038">
    <property type="entry name" value="HTHLUXR"/>
</dbReference>
<feature type="domain" description="HTH luxR-type" evidence="1">
    <location>
        <begin position="19"/>
        <end position="83"/>
    </location>
</feature>
<gene>
    <name evidence="2" type="ORF">SAMN02910350_02537</name>
</gene>
<proteinExistence type="predicted"/>
<name>A0A1G5S435_PSEXY</name>
<evidence type="ECO:0000313" key="2">
    <source>
        <dbReference type="EMBL" id="SCZ80907.1"/>
    </source>
</evidence>
<dbReference type="PROSITE" id="PS00622">
    <property type="entry name" value="HTH_LUXR_1"/>
    <property type="match status" value="1"/>
</dbReference>
<reference evidence="2 3" key="1">
    <citation type="submission" date="2016-10" db="EMBL/GenBank/DDBJ databases">
        <authorList>
            <person name="de Groot N.N."/>
        </authorList>
    </citation>
    <scope>NUCLEOTIDE SEQUENCE [LARGE SCALE GENOMIC DNA]</scope>
    <source>
        <strain evidence="2 3">DSM 10317</strain>
    </source>
</reference>
<accession>A0A1G5S435</accession>
<dbReference type="SMART" id="SM00421">
    <property type="entry name" value="HTH_LUXR"/>
    <property type="match status" value="1"/>
</dbReference>
<dbReference type="Pfam" id="PF00196">
    <property type="entry name" value="GerE"/>
    <property type="match status" value="1"/>
</dbReference>
<dbReference type="GO" id="GO:0006355">
    <property type="term" value="P:regulation of DNA-templated transcription"/>
    <property type="evidence" value="ECO:0007669"/>
    <property type="project" value="InterPro"/>
</dbReference>
<dbReference type="CDD" id="cd06170">
    <property type="entry name" value="LuxR_C_like"/>
    <property type="match status" value="1"/>
</dbReference>
<dbReference type="InterPro" id="IPR000792">
    <property type="entry name" value="Tscrpt_reg_LuxR_C"/>
</dbReference>
<dbReference type="EMBL" id="FMWK01000017">
    <property type="protein sequence ID" value="SCZ80907.1"/>
    <property type="molecule type" value="Genomic_DNA"/>
</dbReference>
<sequence>MRKWILENNINISKEQYLAVAQKFGLTKRELELGFMKVSGFSNRRIAYMLGISEQTVKNHFTHIYEKAWVPGRKEFIELFIPN</sequence>
<dbReference type="InterPro" id="IPR016032">
    <property type="entry name" value="Sig_transdc_resp-reg_C-effctor"/>
</dbReference>
<organism evidence="2 3">
    <name type="scientific">Pseudobutyrivibrio xylanivorans</name>
    <dbReference type="NCBI Taxonomy" id="185007"/>
    <lineage>
        <taxon>Bacteria</taxon>
        <taxon>Bacillati</taxon>
        <taxon>Bacillota</taxon>
        <taxon>Clostridia</taxon>
        <taxon>Lachnospirales</taxon>
        <taxon>Lachnospiraceae</taxon>
        <taxon>Pseudobutyrivibrio</taxon>
    </lineage>
</organism>
<dbReference type="Proteomes" id="UP000199428">
    <property type="component" value="Unassembled WGS sequence"/>
</dbReference>
<dbReference type="PROSITE" id="PS50043">
    <property type="entry name" value="HTH_LUXR_2"/>
    <property type="match status" value="1"/>
</dbReference>
<dbReference type="Gene3D" id="1.10.10.10">
    <property type="entry name" value="Winged helix-like DNA-binding domain superfamily/Winged helix DNA-binding domain"/>
    <property type="match status" value="1"/>
</dbReference>
<evidence type="ECO:0000313" key="3">
    <source>
        <dbReference type="Proteomes" id="UP000199428"/>
    </source>
</evidence>
<dbReference type="InterPro" id="IPR036388">
    <property type="entry name" value="WH-like_DNA-bd_sf"/>
</dbReference>
<protein>
    <submittedName>
        <fullName evidence="2">Regulatory protein, luxR family</fullName>
    </submittedName>
</protein>
<dbReference type="GO" id="GO:0003677">
    <property type="term" value="F:DNA binding"/>
    <property type="evidence" value="ECO:0007669"/>
    <property type="project" value="InterPro"/>
</dbReference>